<accession>A0ABW4VYS4</accession>
<evidence type="ECO:0000313" key="3">
    <source>
        <dbReference type="Proteomes" id="UP001597383"/>
    </source>
</evidence>
<sequence>MFNFFLLFILLVVILTSILAYYIREKYTYYTSHRYPPINNTKKWVDRILQLLMVFNIIGAFVFSNTEIYLIIFIVLVIIQNGFSAYVEYKHEREENEYMISLVWMIGSLIILVGFMFFTFPTTTFDEVMQKYESFNPELIEQLEIENDTWNEDEITYYPATIIEDKQIIDQIFSELSKVEVRNNLFGYEKRADHYSLNIRNREFYYIAVYENYLTIDSEDYRVVGENYLYKLLEESEIDWDNFD</sequence>
<keyword evidence="1" id="KW-0812">Transmembrane</keyword>
<feature type="transmembrane region" description="Helical" evidence="1">
    <location>
        <begin position="44"/>
        <end position="62"/>
    </location>
</feature>
<organism evidence="2 3">
    <name type="scientific">Ornithinibacillus salinisoli</name>
    <dbReference type="NCBI Taxonomy" id="1848459"/>
    <lineage>
        <taxon>Bacteria</taxon>
        <taxon>Bacillati</taxon>
        <taxon>Bacillota</taxon>
        <taxon>Bacilli</taxon>
        <taxon>Bacillales</taxon>
        <taxon>Bacillaceae</taxon>
        <taxon>Ornithinibacillus</taxon>
    </lineage>
</organism>
<dbReference type="EMBL" id="JBHUHQ010000002">
    <property type="protein sequence ID" value="MFD2043080.1"/>
    <property type="molecule type" value="Genomic_DNA"/>
</dbReference>
<evidence type="ECO:0000313" key="2">
    <source>
        <dbReference type="EMBL" id="MFD2043080.1"/>
    </source>
</evidence>
<dbReference type="Proteomes" id="UP001597383">
    <property type="component" value="Unassembled WGS sequence"/>
</dbReference>
<feature type="transmembrane region" description="Helical" evidence="1">
    <location>
        <begin position="68"/>
        <end position="87"/>
    </location>
</feature>
<dbReference type="Pfam" id="PF13789">
    <property type="entry name" value="DUF4181"/>
    <property type="match status" value="1"/>
</dbReference>
<keyword evidence="3" id="KW-1185">Reference proteome</keyword>
<evidence type="ECO:0000256" key="1">
    <source>
        <dbReference type="SAM" id="Phobius"/>
    </source>
</evidence>
<reference evidence="3" key="1">
    <citation type="journal article" date="2019" name="Int. J. Syst. Evol. Microbiol.">
        <title>The Global Catalogue of Microorganisms (GCM) 10K type strain sequencing project: providing services to taxonomists for standard genome sequencing and annotation.</title>
        <authorList>
            <consortium name="The Broad Institute Genomics Platform"/>
            <consortium name="The Broad Institute Genome Sequencing Center for Infectious Disease"/>
            <person name="Wu L."/>
            <person name="Ma J."/>
        </authorList>
    </citation>
    <scope>NUCLEOTIDE SEQUENCE [LARGE SCALE GENOMIC DNA]</scope>
    <source>
        <strain evidence="3">R28</strain>
    </source>
</reference>
<feature type="transmembrane region" description="Helical" evidence="1">
    <location>
        <begin position="6"/>
        <end position="23"/>
    </location>
</feature>
<feature type="transmembrane region" description="Helical" evidence="1">
    <location>
        <begin position="99"/>
        <end position="120"/>
    </location>
</feature>
<keyword evidence="1" id="KW-1133">Transmembrane helix</keyword>
<comment type="caution">
    <text evidence="2">The sequence shown here is derived from an EMBL/GenBank/DDBJ whole genome shotgun (WGS) entry which is preliminary data.</text>
</comment>
<gene>
    <name evidence="2" type="ORF">ACFSJF_01985</name>
</gene>
<proteinExistence type="predicted"/>
<dbReference type="RefSeq" id="WP_377554891.1">
    <property type="nucleotide sequence ID" value="NZ_JBHUHQ010000002.1"/>
</dbReference>
<keyword evidence="1" id="KW-0472">Membrane</keyword>
<protein>
    <submittedName>
        <fullName evidence="2">DUF4181 domain-containing protein</fullName>
    </submittedName>
</protein>
<name>A0ABW4VYS4_9BACI</name>
<dbReference type="InterPro" id="IPR025441">
    <property type="entry name" value="DUF4181"/>
</dbReference>